<dbReference type="Pfam" id="PF07228">
    <property type="entry name" value="SpoIIE"/>
    <property type="match status" value="1"/>
</dbReference>
<evidence type="ECO:0000256" key="1">
    <source>
        <dbReference type="ARBA" id="ARBA00022801"/>
    </source>
</evidence>
<keyword evidence="2" id="KW-0175">Coiled coil</keyword>
<keyword evidence="3" id="KW-1133">Transmembrane helix</keyword>
<evidence type="ECO:0000313" key="5">
    <source>
        <dbReference type="EMBL" id="AUI67449.2"/>
    </source>
</evidence>
<keyword evidence="1" id="KW-0378">Hydrolase</keyword>
<dbReference type="InterPro" id="IPR003660">
    <property type="entry name" value="HAMP_dom"/>
</dbReference>
<reference evidence="6" key="1">
    <citation type="submission" date="2016-12" db="EMBL/GenBank/DDBJ databases">
        <title>Complete Genome Sequence of Beggiatoa leptomitiformis D-401.</title>
        <authorList>
            <person name="Fomenkov A."/>
            <person name="Vincze T."/>
            <person name="Grabovich M."/>
            <person name="Anton B.P."/>
            <person name="Dubinina G."/>
            <person name="Orlova M."/>
            <person name="Belousova E."/>
            <person name="Roberts R.J."/>
        </authorList>
    </citation>
    <scope>NUCLEOTIDE SEQUENCE [LARGE SCALE GENOMIC DNA]</scope>
    <source>
        <strain evidence="6">D-401</strain>
    </source>
</reference>
<dbReference type="PANTHER" id="PTHR43156">
    <property type="entry name" value="STAGE II SPORULATION PROTEIN E-RELATED"/>
    <property type="match status" value="1"/>
</dbReference>
<feature type="coiled-coil region" evidence="2">
    <location>
        <begin position="239"/>
        <end position="270"/>
    </location>
</feature>
<dbReference type="Gene3D" id="6.10.340.10">
    <property type="match status" value="1"/>
</dbReference>
<dbReference type="InterPro" id="IPR036457">
    <property type="entry name" value="PPM-type-like_dom_sf"/>
</dbReference>
<dbReference type="Gene3D" id="3.60.40.10">
    <property type="entry name" value="PPM-type phosphatase domain"/>
    <property type="match status" value="1"/>
</dbReference>
<proteinExistence type="predicted"/>
<dbReference type="OrthoDB" id="5616541at2"/>
<name>A0A2N9YAI3_9GAMM</name>
<protein>
    <submittedName>
        <fullName evidence="5">SpoIIE family protein phosphatase</fullName>
    </submittedName>
</protein>
<dbReference type="SUPFAM" id="SSF81606">
    <property type="entry name" value="PP2C-like"/>
    <property type="match status" value="1"/>
</dbReference>
<feature type="transmembrane region" description="Helical" evidence="3">
    <location>
        <begin position="42"/>
        <end position="69"/>
    </location>
</feature>
<evidence type="ECO:0000256" key="2">
    <source>
        <dbReference type="SAM" id="Coils"/>
    </source>
</evidence>
<evidence type="ECO:0000313" key="6">
    <source>
        <dbReference type="Proteomes" id="UP000234271"/>
    </source>
</evidence>
<dbReference type="SMART" id="SM00331">
    <property type="entry name" value="PP2C_SIG"/>
    <property type="match status" value="1"/>
</dbReference>
<dbReference type="InterPro" id="IPR052016">
    <property type="entry name" value="Bact_Sigma-Reg"/>
</dbReference>
<organism evidence="5 6">
    <name type="scientific">Beggiatoa leptomitoformis</name>
    <dbReference type="NCBI Taxonomy" id="288004"/>
    <lineage>
        <taxon>Bacteria</taxon>
        <taxon>Pseudomonadati</taxon>
        <taxon>Pseudomonadota</taxon>
        <taxon>Gammaproteobacteria</taxon>
        <taxon>Thiotrichales</taxon>
        <taxon>Thiotrichaceae</taxon>
        <taxon>Beggiatoa</taxon>
    </lineage>
</organism>
<dbReference type="GO" id="GO:0016791">
    <property type="term" value="F:phosphatase activity"/>
    <property type="evidence" value="ECO:0007669"/>
    <property type="project" value="TreeGrafter"/>
</dbReference>
<gene>
    <name evidence="5" type="ORF">BLE401_01220</name>
</gene>
<dbReference type="GO" id="GO:0007165">
    <property type="term" value="P:signal transduction"/>
    <property type="evidence" value="ECO:0007669"/>
    <property type="project" value="InterPro"/>
</dbReference>
<dbReference type="InterPro" id="IPR001932">
    <property type="entry name" value="PPM-type_phosphatase-like_dom"/>
</dbReference>
<dbReference type="CDD" id="cd06225">
    <property type="entry name" value="HAMP"/>
    <property type="match status" value="1"/>
</dbReference>
<keyword evidence="3" id="KW-0472">Membrane</keyword>
<keyword evidence="3" id="KW-0812">Transmembrane</keyword>
<feature type="transmembrane region" description="Helical" evidence="3">
    <location>
        <begin position="174"/>
        <end position="194"/>
    </location>
</feature>
<dbReference type="EMBL" id="CP018889">
    <property type="protein sequence ID" value="AUI67449.2"/>
    <property type="molecule type" value="Genomic_DNA"/>
</dbReference>
<sequence>MATTCTQCIRKVSSNMEKSNSGMSFLINNMINKKLPHLHQRIFWLVISAVIIAVVVLSSFYLVAVYTALRGHIKDNNQLVLAYLTANVALYIEEENYPMIVDLFDGVAKTSDLTNIWLLNADNRVIVSVDETMTDLPLPEEIEKESAFSSLELDSGYRIAILAHDNVIYQVGNVLLLGIIIAFASLFLLLPIWINRLTHSLTDPIHKASRAAVQMAYGNFDIHLKHSSIREIDIFVESLMNMSLQLRELTNNLENKVNERTTQLALANQEILTLNNKLQTENVRMSAELDVTRRLQMMLLPTEAELQRIPNLDIAGFMEPASEVGGDYYDVLYHHGRVKIGIGDVTGHGLESSVLMLMVQTAVHTLLTNEEKDPVKFLNTLNRTIYHNVQRMNSDKNLTLLLLDYEDGWLWLSGQHEEILIVRHDGQTEVIDTMDLGFPIGLEKEISHYIAQVRFKLDAGDVVVLYTDGITEAENLSHEHYGLERLTSVVRQYHHRTPKEIRQEVITDVHAYIGQQKVFDDITLLVIKQQ</sequence>
<dbReference type="Proteomes" id="UP000234271">
    <property type="component" value="Chromosome"/>
</dbReference>
<evidence type="ECO:0000259" key="4">
    <source>
        <dbReference type="PROSITE" id="PS50885"/>
    </source>
</evidence>
<evidence type="ECO:0000256" key="3">
    <source>
        <dbReference type="SAM" id="Phobius"/>
    </source>
</evidence>
<dbReference type="PANTHER" id="PTHR43156:SF2">
    <property type="entry name" value="STAGE II SPORULATION PROTEIN E"/>
    <property type="match status" value="1"/>
</dbReference>
<dbReference type="GO" id="GO:0016020">
    <property type="term" value="C:membrane"/>
    <property type="evidence" value="ECO:0007669"/>
    <property type="project" value="InterPro"/>
</dbReference>
<accession>A0A2N9YAI3</accession>
<feature type="domain" description="HAMP" evidence="4">
    <location>
        <begin position="199"/>
        <end position="251"/>
    </location>
</feature>
<dbReference type="PROSITE" id="PS50885">
    <property type="entry name" value="HAMP"/>
    <property type="match status" value="1"/>
</dbReference>
<keyword evidence="6" id="KW-1185">Reference proteome</keyword>
<dbReference type="AlphaFoldDB" id="A0A2N9YAI3"/>